<accession>A0A382PAQ9</accession>
<organism evidence="1">
    <name type="scientific">marine metagenome</name>
    <dbReference type="NCBI Taxonomy" id="408172"/>
    <lineage>
        <taxon>unclassified sequences</taxon>
        <taxon>metagenomes</taxon>
        <taxon>ecological metagenomes</taxon>
    </lineage>
</organism>
<sequence>RTLFSHKKSSQHNKPIYHLTSFRLNDFLLVCAAGMPNERPRKNFEKLSEMALDEATVRKIAKLARIKVPENEVPTLAEELSKIIEWIEQLNEVDTENVTPMTSMAEMVMPKRADKVTDGNYPDRVLSNAPSPEGPFYTVPKVVE</sequence>
<feature type="non-terminal residue" evidence="1">
    <location>
        <position position="1"/>
    </location>
</feature>
<name>A0A382PAQ9_9ZZZZ</name>
<dbReference type="InterPro" id="IPR036113">
    <property type="entry name" value="Asp/Glu-ADT_sf_sub_c"/>
</dbReference>
<dbReference type="InterPro" id="IPR003837">
    <property type="entry name" value="GatC"/>
</dbReference>
<dbReference type="HAMAP" id="MF_00122">
    <property type="entry name" value="GatC"/>
    <property type="match status" value="1"/>
</dbReference>
<dbReference type="AlphaFoldDB" id="A0A382PAQ9"/>
<dbReference type="NCBIfam" id="TIGR00135">
    <property type="entry name" value="gatC"/>
    <property type="match status" value="1"/>
</dbReference>
<dbReference type="GO" id="GO:0070681">
    <property type="term" value="P:glutaminyl-tRNAGln biosynthesis via transamidation"/>
    <property type="evidence" value="ECO:0007669"/>
    <property type="project" value="TreeGrafter"/>
</dbReference>
<dbReference type="Gene3D" id="1.10.20.60">
    <property type="entry name" value="Glu-tRNAGln amidotransferase C subunit, N-terminal domain"/>
    <property type="match status" value="1"/>
</dbReference>
<dbReference type="SUPFAM" id="SSF141000">
    <property type="entry name" value="Glu-tRNAGln amidotransferase C subunit"/>
    <property type="match status" value="1"/>
</dbReference>
<dbReference type="EMBL" id="UINC01106067">
    <property type="protein sequence ID" value="SVC70463.1"/>
    <property type="molecule type" value="Genomic_DNA"/>
</dbReference>
<gene>
    <name evidence="1" type="ORF">METZ01_LOCUS323317</name>
</gene>
<protein>
    <submittedName>
        <fullName evidence="1">Uncharacterized protein</fullName>
    </submittedName>
</protein>
<dbReference type="PANTHER" id="PTHR15004">
    <property type="entry name" value="GLUTAMYL-TRNA(GLN) AMIDOTRANSFERASE SUBUNIT C, MITOCHONDRIAL"/>
    <property type="match status" value="1"/>
</dbReference>
<reference evidence="1" key="1">
    <citation type="submission" date="2018-05" db="EMBL/GenBank/DDBJ databases">
        <authorList>
            <person name="Lanie J.A."/>
            <person name="Ng W.-L."/>
            <person name="Kazmierczak K.M."/>
            <person name="Andrzejewski T.M."/>
            <person name="Davidsen T.M."/>
            <person name="Wayne K.J."/>
            <person name="Tettelin H."/>
            <person name="Glass J.I."/>
            <person name="Rusch D."/>
            <person name="Podicherti R."/>
            <person name="Tsui H.-C.T."/>
            <person name="Winkler M.E."/>
        </authorList>
    </citation>
    <scope>NUCLEOTIDE SEQUENCE</scope>
</reference>
<proteinExistence type="inferred from homology"/>
<dbReference type="PANTHER" id="PTHR15004:SF0">
    <property type="entry name" value="GLUTAMYL-TRNA(GLN) AMIDOTRANSFERASE SUBUNIT C, MITOCHONDRIAL"/>
    <property type="match status" value="1"/>
</dbReference>
<dbReference type="Pfam" id="PF02686">
    <property type="entry name" value="GatC"/>
    <property type="match status" value="1"/>
</dbReference>
<evidence type="ECO:0000313" key="1">
    <source>
        <dbReference type="EMBL" id="SVC70463.1"/>
    </source>
</evidence>
<dbReference type="GO" id="GO:0006450">
    <property type="term" value="P:regulation of translational fidelity"/>
    <property type="evidence" value="ECO:0007669"/>
    <property type="project" value="InterPro"/>
</dbReference>